<dbReference type="AlphaFoldDB" id="A0A9N8LXZ3"/>
<name>A0A9N8LXZ3_9BASI</name>
<dbReference type="OrthoDB" id="3363263at2759"/>
<sequence length="342" mass="36969">MSLSSHTPQSPVSYTEYRTQLESLLRTPPTTQSASVFQTTPIRTTLTAARLLLAYVYGLSHDEQLESTLVSIDQRAGALLEELDPDEDSGLDGGVLGGKYEGRVWAWIDGIYSSDDDSDEDDDGGSGSEGKLDTNAQELKALASHSAPLLDLITQGKHIRPSLHPFNLYRFIFHSLPLQTTTALLRLLRSTHLPQTRKLLSFGATTFACPQWCLLTALHRGEQRAELERLCAHLLERAHADSTPIRARFRLVSQALALAPPTQLRALVPQWALVSREVEEALQGADPYADVAAAAAAAGGFGAGLGLGTLPSIDIRDLSAGMRSWSASVGSSVGRMVSGVWR</sequence>
<proteinExistence type="predicted"/>
<comment type="caution">
    <text evidence="1">The sequence shown here is derived from an EMBL/GenBank/DDBJ whole genome shotgun (WGS) entry which is preliminary data.</text>
</comment>
<dbReference type="EMBL" id="CAJHJF010005277">
    <property type="protein sequence ID" value="CAD6948867.1"/>
    <property type="molecule type" value="Genomic_DNA"/>
</dbReference>
<organism evidence="1 2">
    <name type="scientific">Tilletia laevis</name>
    <dbReference type="NCBI Taxonomy" id="157183"/>
    <lineage>
        <taxon>Eukaryota</taxon>
        <taxon>Fungi</taxon>
        <taxon>Dikarya</taxon>
        <taxon>Basidiomycota</taxon>
        <taxon>Ustilaginomycotina</taxon>
        <taxon>Exobasidiomycetes</taxon>
        <taxon>Tilletiales</taxon>
        <taxon>Tilletiaceae</taxon>
        <taxon>Tilletia</taxon>
    </lineage>
</organism>
<dbReference type="Proteomes" id="UP000836404">
    <property type="component" value="Unassembled WGS sequence"/>
</dbReference>
<evidence type="ECO:0000313" key="2">
    <source>
        <dbReference type="Proteomes" id="UP000836404"/>
    </source>
</evidence>
<reference evidence="1 2" key="1">
    <citation type="submission" date="2020-10" db="EMBL/GenBank/DDBJ databases">
        <authorList>
            <person name="Sedaghatjoo S."/>
        </authorList>
    </citation>
    <scope>NUCLEOTIDE SEQUENCE [LARGE SCALE GENOMIC DNA]</scope>
    <source>
        <strain evidence="1 2">LLFL</strain>
    </source>
</reference>
<gene>
    <name evidence="1" type="ORF">JKILLFL_G9928</name>
</gene>
<keyword evidence="2" id="KW-1185">Reference proteome</keyword>
<protein>
    <submittedName>
        <fullName evidence="1">Uncharacterized protein</fullName>
    </submittedName>
</protein>
<accession>A0A9N8LXZ3</accession>
<evidence type="ECO:0000313" key="1">
    <source>
        <dbReference type="EMBL" id="CAD6948867.1"/>
    </source>
</evidence>